<accession>A0A6C0J6Q5</accession>
<evidence type="ECO:0000313" key="2">
    <source>
        <dbReference type="EMBL" id="QHU00973.1"/>
    </source>
</evidence>
<feature type="region of interest" description="Disordered" evidence="1">
    <location>
        <begin position="1"/>
        <end position="38"/>
    </location>
</feature>
<evidence type="ECO:0000256" key="1">
    <source>
        <dbReference type="SAM" id="MobiDB-lite"/>
    </source>
</evidence>
<name>A0A6C0J6Q5_9ZZZZ</name>
<reference evidence="2" key="1">
    <citation type="journal article" date="2020" name="Nature">
        <title>Giant virus diversity and host interactions through global metagenomics.</title>
        <authorList>
            <person name="Schulz F."/>
            <person name="Roux S."/>
            <person name="Paez-Espino D."/>
            <person name="Jungbluth S."/>
            <person name="Walsh D.A."/>
            <person name="Denef V.J."/>
            <person name="McMahon K.D."/>
            <person name="Konstantinidis K.T."/>
            <person name="Eloe-Fadrosh E.A."/>
            <person name="Kyrpides N.C."/>
            <person name="Woyke T."/>
        </authorList>
    </citation>
    <scope>NUCLEOTIDE SEQUENCE</scope>
    <source>
        <strain evidence="2">GVMAG-M-3300025860-20</strain>
    </source>
</reference>
<feature type="compositionally biased region" description="Polar residues" evidence="1">
    <location>
        <begin position="1"/>
        <end position="10"/>
    </location>
</feature>
<proteinExistence type="predicted"/>
<sequence>MSYNPCSNTKWLFHQTSKEKTEKKDLGPEEKSKKIKRK</sequence>
<protein>
    <submittedName>
        <fullName evidence="2">Uncharacterized protein</fullName>
    </submittedName>
</protein>
<dbReference type="AlphaFoldDB" id="A0A6C0J6Q5"/>
<dbReference type="EMBL" id="MN740332">
    <property type="protein sequence ID" value="QHU00973.1"/>
    <property type="molecule type" value="Genomic_DNA"/>
</dbReference>
<feature type="compositionally biased region" description="Basic and acidic residues" evidence="1">
    <location>
        <begin position="16"/>
        <end position="32"/>
    </location>
</feature>
<organism evidence="2">
    <name type="scientific">viral metagenome</name>
    <dbReference type="NCBI Taxonomy" id="1070528"/>
    <lineage>
        <taxon>unclassified sequences</taxon>
        <taxon>metagenomes</taxon>
        <taxon>organismal metagenomes</taxon>
    </lineage>
</organism>